<comment type="caution">
    <text evidence="3">The sequence shown here is derived from an EMBL/GenBank/DDBJ whole genome shotgun (WGS) entry which is preliminary data.</text>
</comment>
<keyword evidence="2" id="KW-1133">Transmembrane helix</keyword>
<reference evidence="3" key="1">
    <citation type="submission" date="2023-06" db="EMBL/GenBank/DDBJ databases">
        <title>Genome-scale phylogeny and comparative genomics of the fungal order Sordariales.</title>
        <authorList>
            <consortium name="Lawrence Berkeley National Laboratory"/>
            <person name="Hensen N."/>
            <person name="Bonometti L."/>
            <person name="Westerberg I."/>
            <person name="Brannstrom I.O."/>
            <person name="Guillou S."/>
            <person name="Cros-Aarteil S."/>
            <person name="Calhoun S."/>
            <person name="Haridas S."/>
            <person name="Kuo A."/>
            <person name="Mondo S."/>
            <person name="Pangilinan J."/>
            <person name="Riley R."/>
            <person name="LaButti K."/>
            <person name="Andreopoulos B."/>
            <person name="Lipzen A."/>
            <person name="Chen C."/>
            <person name="Yanf M."/>
            <person name="Daum C."/>
            <person name="Ng V."/>
            <person name="Clum A."/>
            <person name="Steindorff A."/>
            <person name="Ohm R."/>
            <person name="Martin F."/>
            <person name="Silar P."/>
            <person name="Natvig D."/>
            <person name="Lalanne C."/>
            <person name="Gautier V."/>
            <person name="Ament-velasquez S.L."/>
            <person name="Kruys A."/>
            <person name="Hutchinson M.I."/>
            <person name="Powell A.J."/>
            <person name="Barry K."/>
            <person name="Miller A.N."/>
            <person name="Grigoriev I.V."/>
            <person name="Debuchy R."/>
            <person name="Gladieux P."/>
            <person name="Thoren M.H."/>
            <person name="Johannesson H."/>
        </authorList>
    </citation>
    <scope>NUCLEOTIDE SEQUENCE</scope>
    <source>
        <strain evidence="3">SMH3187-1</strain>
    </source>
</reference>
<evidence type="ECO:0000313" key="4">
    <source>
        <dbReference type="Proteomes" id="UP001172155"/>
    </source>
</evidence>
<organism evidence="3 4">
    <name type="scientific">Schizothecium vesticola</name>
    <dbReference type="NCBI Taxonomy" id="314040"/>
    <lineage>
        <taxon>Eukaryota</taxon>
        <taxon>Fungi</taxon>
        <taxon>Dikarya</taxon>
        <taxon>Ascomycota</taxon>
        <taxon>Pezizomycotina</taxon>
        <taxon>Sordariomycetes</taxon>
        <taxon>Sordariomycetidae</taxon>
        <taxon>Sordariales</taxon>
        <taxon>Schizotheciaceae</taxon>
        <taxon>Schizothecium</taxon>
    </lineage>
</organism>
<name>A0AA40K579_9PEZI</name>
<proteinExistence type="predicted"/>
<keyword evidence="2" id="KW-0472">Membrane</keyword>
<protein>
    <submittedName>
        <fullName evidence="3">Uncharacterized protein</fullName>
    </submittedName>
</protein>
<dbReference type="AlphaFoldDB" id="A0AA40K579"/>
<evidence type="ECO:0000256" key="1">
    <source>
        <dbReference type="SAM" id="MobiDB-lite"/>
    </source>
</evidence>
<accession>A0AA40K579</accession>
<keyword evidence="2" id="KW-0812">Transmembrane</keyword>
<dbReference type="Proteomes" id="UP001172155">
    <property type="component" value="Unassembled WGS sequence"/>
</dbReference>
<evidence type="ECO:0000313" key="3">
    <source>
        <dbReference type="EMBL" id="KAK0746398.1"/>
    </source>
</evidence>
<evidence type="ECO:0000256" key="2">
    <source>
        <dbReference type="SAM" id="Phobius"/>
    </source>
</evidence>
<feature type="region of interest" description="Disordered" evidence="1">
    <location>
        <begin position="43"/>
        <end position="115"/>
    </location>
</feature>
<feature type="transmembrane region" description="Helical" evidence="2">
    <location>
        <begin position="172"/>
        <end position="191"/>
    </location>
</feature>
<dbReference type="EMBL" id="JAUKUD010000004">
    <property type="protein sequence ID" value="KAK0746398.1"/>
    <property type="molecule type" value="Genomic_DNA"/>
</dbReference>
<gene>
    <name evidence="3" type="ORF">B0T18DRAFT_151094</name>
</gene>
<sequence>MFPVTRPPRPIFRVDSLEGHQRVLFWLGFAGPSSVGRRHGLVSPGPTSDTCRQGPVSKHPCRRTPSASTPRTGPCTVHHHAIQRPSRPPADCATLHEGAQRHGRGNPVDSSATGTYDGALSACRPERNRFRVGSFSSSPSPSPVSLAPFCVASACPGCPRFASCHPTPTQHALIFFSILAFVSLLVIPTFVPFSSPPRWPPAIPKLHSLSFRYPRLHPGPLLLLLFF</sequence>
<keyword evidence="4" id="KW-1185">Reference proteome</keyword>